<dbReference type="AlphaFoldDB" id="A0A7Z9BJ38"/>
<reference evidence="1" key="1">
    <citation type="submission" date="2019-10" db="EMBL/GenBank/DDBJ databases">
        <authorList>
            <consortium name="Genoscope - CEA"/>
            <person name="William W."/>
        </authorList>
    </citation>
    <scope>NUCLEOTIDE SEQUENCE [LARGE SCALE GENOMIC DNA]</scope>
    <source>
        <strain evidence="1">BBR_PRJEB10994</strain>
    </source>
</reference>
<evidence type="ECO:0000313" key="1">
    <source>
        <dbReference type="EMBL" id="VXD15181.1"/>
    </source>
</evidence>
<evidence type="ECO:0000313" key="2">
    <source>
        <dbReference type="Proteomes" id="UP000182190"/>
    </source>
</evidence>
<proteinExistence type="predicted"/>
<organism evidence="1 2">
    <name type="scientific">Planktothrix paucivesiculata PCC 9631</name>
    <dbReference type="NCBI Taxonomy" id="671071"/>
    <lineage>
        <taxon>Bacteria</taxon>
        <taxon>Bacillati</taxon>
        <taxon>Cyanobacteriota</taxon>
        <taxon>Cyanophyceae</taxon>
        <taxon>Oscillatoriophycideae</taxon>
        <taxon>Oscillatoriales</taxon>
        <taxon>Microcoleaceae</taxon>
        <taxon>Planktothrix</taxon>
    </lineage>
</organism>
<keyword evidence="2" id="KW-1185">Reference proteome</keyword>
<name>A0A7Z9BJ38_9CYAN</name>
<sequence length="52" mass="5623">MGSLASGPSEQAVSTVKQIANSAATKARYLIVNLKYAKLIFDTPPCKERQIL</sequence>
<comment type="caution">
    <text evidence="1">The sequence shown here is derived from an EMBL/GenBank/DDBJ whole genome shotgun (WGS) entry which is preliminary data.</text>
</comment>
<dbReference type="EMBL" id="CZCS02000017">
    <property type="protein sequence ID" value="VXD15181.1"/>
    <property type="molecule type" value="Genomic_DNA"/>
</dbReference>
<protein>
    <submittedName>
        <fullName evidence="1">Uncharacterized protein</fullName>
    </submittedName>
</protein>
<accession>A0A7Z9BJ38</accession>
<gene>
    <name evidence="1" type="ORF">PL9631_1130020</name>
</gene>
<dbReference type="Proteomes" id="UP000182190">
    <property type="component" value="Unassembled WGS sequence"/>
</dbReference>